<dbReference type="SUPFAM" id="SSF53474">
    <property type="entry name" value="alpha/beta-Hydrolases"/>
    <property type="match status" value="1"/>
</dbReference>
<dbReference type="GO" id="GO:0016874">
    <property type="term" value="F:ligase activity"/>
    <property type="evidence" value="ECO:0007669"/>
    <property type="project" value="UniProtKB-KW"/>
</dbReference>
<keyword evidence="6" id="KW-0436">Ligase</keyword>
<dbReference type="InterPro" id="IPR020802">
    <property type="entry name" value="TesA-like"/>
</dbReference>
<dbReference type="InterPro" id="IPR020845">
    <property type="entry name" value="AMP-binding_CS"/>
</dbReference>
<dbReference type="Gene3D" id="3.40.50.12780">
    <property type="entry name" value="N-terminal domain of ligase-like"/>
    <property type="match status" value="1"/>
</dbReference>
<dbReference type="SMART" id="SM00823">
    <property type="entry name" value="PKS_PP"/>
    <property type="match status" value="1"/>
</dbReference>
<dbReference type="Gene3D" id="1.10.1200.10">
    <property type="entry name" value="ACP-like"/>
    <property type="match status" value="1"/>
</dbReference>
<dbReference type="GO" id="GO:0043041">
    <property type="term" value="P:amino acid activation for nonribosomal peptide biosynthetic process"/>
    <property type="evidence" value="ECO:0007669"/>
    <property type="project" value="TreeGrafter"/>
</dbReference>
<dbReference type="PROSITE" id="PS00455">
    <property type="entry name" value="AMP_BINDING"/>
    <property type="match status" value="1"/>
</dbReference>
<evidence type="ECO:0000259" key="5">
    <source>
        <dbReference type="PROSITE" id="PS50075"/>
    </source>
</evidence>
<protein>
    <submittedName>
        <fullName evidence="6">Acyl-CoA synthetase (AMP-forming)/AMP-acid ligase II</fullName>
    </submittedName>
</protein>
<keyword evidence="3" id="KW-0597">Phosphoprotein</keyword>
<evidence type="ECO:0000256" key="2">
    <source>
        <dbReference type="ARBA" id="ARBA00022450"/>
    </source>
</evidence>
<dbReference type="RefSeq" id="WP_166520960.1">
    <property type="nucleotide sequence ID" value="NZ_VLKF01000001.1"/>
</dbReference>
<dbReference type="InterPro" id="IPR009081">
    <property type="entry name" value="PP-bd_ACP"/>
</dbReference>
<dbReference type="Gene3D" id="3.30.300.30">
    <property type="match status" value="1"/>
</dbReference>
<comment type="cofactor">
    <cofactor evidence="1">
        <name>pantetheine 4'-phosphate</name>
        <dbReference type="ChEBI" id="CHEBI:47942"/>
    </cofactor>
</comment>
<dbReference type="Pfam" id="PF00550">
    <property type="entry name" value="PP-binding"/>
    <property type="match status" value="1"/>
</dbReference>
<dbReference type="InterPro" id="IPR020806">
    <property type="entry name" value="PKS_PP-bd"/>
</dbReference>
<name>A0A562IMQ6_9ACTN</name>
<sequence length="848" mass="89291">MVGATDRLSPLDGRDADGRLIDRLVEVALAQPEVLALADRERSVRFADVVFEAEAVRAAVAEAEDAGRPVCVLRTPGVDAVIAVVGVIASGAPMVVLDPTTPAARLRHYVELAGARVCVSDAAHADVAAEVCPVVLLPGRGPDGQDLQEVAAALRSTPHGSGDTVSIVYTSGSTGLPKGVFSAAGTALHDTWTNSSGSGCYGPGDVVANLLPMGFDAGLKTALGGLLAGSTQQLFDPRTCPVPELAGWLREVGASVLIASPAIMRGVVATLPPGDRLETLTRVSMGGETVHAAQLAAIRSVVGPGCEIRNRYGSTETGLLSEFRLMPGDPLPAGAVPVGRSVEGMHFAVEDEQGQRHEHGTGRLVVSSRWLTEGYWGAREATAAAYSGPVDGVRSFRTNDVARIDEDGCVTLLGRTDHSVKIRGHLVAPGEVDAALFALPEVREAVVVGVEAGGQTRLVAYVVPAVQRLDAATVRRAVREVLPGFMVPQDVVLLPALPRTERGKLDRSALPPPPPRTATTPPGTDWERVVAAEFARALGLDEVGLHDDFFELGGDSLAAEALLAAMGTQMDVPARLLSTTLLQESPTVASFAEAVRRRRAPEHPTMVRLRAEGSRPPLFCIAGAGGVAVGFRSLALRLGPDQPVWALQAHGMENRGRPDWSVQAIARRHLAAVRTVQPHGPYRLAGHSLGGIVALEMAHQLRAAGEEVALLAVLDSFPPGRKTSPPAIDGGLLRRVKQIGALALTGIVPDAGKGHYLRFYRQGMFLQRRYQGAAWDGRTLVLVARDDPDATARARWSSHLTGEWALHEVPGNHTGMLHEPDVGRVAELVAAELDAVVNSGRRPGHGAP</sequence>
<gene>
    <name evidence="6" type="ORF">JD78_00706</name>
</gene>
<dbReference type="EMBL" id="VLKF01000001">
    <property type="protein sequence ID" value="TWH72198.1"/>
    <property type="molecule type" value="Genomic_DNA"/>
</dbReference>
<dbReference type="AlphaFoldDB" id="A0A562IMQ6"/>
<keyword evidence="2" id="KW-0596">Phosphopantetheine</keyword>
<comment type="caution">
    <text evidence="6">The sequence shown here is derived from an EMBL/GenBank/DDBJ whole genome shotgun (WGS) entry which is preliminary data.</text>
</comment>
<dbReference type="InterPro" id="IPR036736">
    <property type="entry name" value="ACP-like_sf"/>
</dbReference>
<dbReference type="InterPro" id="IPR042099">
    <property type="entry name" value="ANL_N_sf"/>
</dbReference>
<dbReference type="Pfam" id="PF13193">
    <property type="entry name" value="AMP-binding_C"/>
    <property type="match status" value="1"/>
</dbReference>
<dbReference type="SUPFAM" id="SSF47336">
    <property type="entry name" value="ACP-like"/>
    <property type="match status" value="1"/>
</dbReference>
<evidence type="ECO:0000313" key="7">
    <source>
        <dbReference type="Proteomes" id="UP000321490"/>
    </source>
</evidence>
<dbReference type="SMART" id="SM00824">
    <property type="entry name" value="PKS_TE"/>
    <property type="match status" value="1"/>
</dbReference>
<dbReference type="InterPro" id="IPR045851">
    <property type="entry name" value="AMP-bd_C_sf"/>
</dbReference>
<dbReference type="InterPro" id="IPR025110">
    <property type="entry name" value="AMP-bd_C"/>
</dbReference>
<evidence type="ECO:0000313" key="6">
    <source>
        <dbReference type="EMBL" id="TWH72198.1"/>
    </source>
</evidence>
<evidence type="ECO:0000256" key="4">
    <source>
        <dbReference type="SAM" id="MobiDB-lite"/>
    </source>
</evidence>
<dbReference type="Pfam" id="PF00501">
    <property type="entry name" value="AMP-binding"/>
    <property type="match status" value="1"/>
</dbReference>
<organism evidence="6 7">
    <name type="scientific">Modestobacter roseus</name>
    <dbReference type="NCBI Taxonomy" id="1181884"/>
    <lineage>
        <taxon>Bacteria</taxon>
        <taxon>Bacillati</taxon>
        <taxon>Actinomycetota</taxon>
        <taxon>Actinomycetes</taxon>
        <taxon>Geodermatophilales</taxon>
        <taxon>Geodermatophilaceae</taxon>
        <taxon>Modestobacter</taxon>
    </lineage>
</organism>
<evidence type="ECO:0000256" key="1">
    <source>
        <dbReference type="ARBA" id="ARBA00001957"/>
    </source>
</evidence>
<dbReference type="InterPro" id="IPR000873">
    <property type="entry name" value="AMP-dep_synth/lig_dom"/>
</dbReference>
<keyword evidence="7" id="KW-1185">Reference proteome</keyword>
<dbReference type="PROSITE" id="PS50075">
    <property type="entry name" value="CARRIER"/>
    <property type="match status" value="1"/>
</dbReference>
<dbReference type="Gene3D" id="3.40.50.1820">
    <property type="entry name" value="alpha/beta hydrolase"/>
    <property type="match status" value="1"/>
</dbReference>
<dbReference type="InterPro" id="IPR001031">
    <property type="entry name" value="Thioesterase"/>
</dbReference>
<reference evidence="6 7" key="1">
    <citation type="submission" date="2019-07" db="EMBL/GenBank/DDBJ databases">
        <title>R&amp;d 2014.</title>
        <authorList>
            <person name="Klenk H.-P."/>
        </authorList>
    </citation>
    <scope>NUCLEOTIDE SEQUENCE [LARGE SCALE GENOMIC DNA]</scope>
    <source>
        <strain evidence="6 7">DSM 45764</strain>
    </source>
</reference>
<proteinExistence type="predicted"/>
<dbReference type="PANTHER" id="PTHR45527:SF1">
    <property type="entry name" value="FATTY ACID SYNTHASE"/>
    <property type="match status" value="1"/>
</dbReference>
<feature type="domain" description="Carrier" evidence="5">
    <location>
        <begin position="521"/>
        <end position="599"/>
    </location>
</feature>
<dbReference type="Proteomes" id="UP000321490">
    <property type="component" value="Unassembled WGS sequence"/>
</dbReference>
<dbReference type="GO" id="GO:0044550">
    <property type="term" value="P:secondary metabolite biosynthetic process"/>
    <property type="evidence" value="ECO:0007669"/>
    <property type="project" value="TreeGrafter"/>
</dbReference>
<dbReference type="GO" id="GO:0031177">
    <property type="term" value="F:phosphopantetheine binding"/>
    <property type="evidence" value="ECO:0007669"/>
    <property type="project" value="InterPro"/>
</dbReference>
<dbReference type="SUPFAM" id="SSF56801">
    <property type="entry name" value="Acetyl-CoA synthetase-like"/>
    <property type="match status" value="1"/>
</dbReference>
<evidence type="ECO:0000256" key="3">
    <source>
        <dbReference type="ARBA" id="ARBA00022553"/>
    </source>
</evidence>
<feature type="region of interest" description="Disordered" evidence="4">
    <location>
        <begin position="503"/>
        <end position="523"/>
    </location>
</feature>
<accession>A0A562IMQ6</accession>
<dbReference type="GO" id="GO:0005737">
    <property type="term" value="C:cytoplasm"/>
    <property type="evidence" value="ECO:0007669"/>
    <property type="project" value="TreeGrafter"/>
</dbReference>
<dbReference type="Pfam" id="PF00975">
    <property type="entry name" value="Thioesterase"/>
    <property type="match status" value="1"/>
</dbReference>
<dbReference type="PANTHER" id="PTHR45527">
    <property type="entry name" value="NONRIBOSOMAL PEPTIDE SYNTHETASE"/>
    <property type="match status" value="1"/>
</dbReference>
<dbReference type="InterPro" id="IPR029058">
    <property type="entry name" value="AB_hydrolase_fold"/>
</dbReference>